<dbReference type="InterPro" id="IPR009057">
    <property type="entry name" value="Homeodomain-like_sf"/>
</dbReference>
<dbReference type="SMART" id="SM00342">
    <property type="entry name" value="HTH_ARAC"/>
    <property type="match status" value="1"/>
</dbReference>
<dbReference type="PROSITE" id="PS00041">
    <property type="entry name" value="HTH_ARAC_FAMILY_1"/>
    <property type="match status" value="1"/>
</dbReference>
<evidence type="ECO:0000256" key="3">
    <source>
        <dbReference type="ARBA" id="ARBA00023163"/>
    </source>
</evidence>
<dbReference type="InterPro" id="IPR018060">
    <property type="entry name" value="HTH_AraC"/>
</dbReference>
<keyword evidence="3" id="KW-0804">Transcription</keyword>
<dbReference type="PROSITE" id="PS01124">
    <property type="entry name" value="HTH_ARAC_FAMILY_2"/>
    <property type="match status" value="1"/>
</dbReference>
<dbReference type="RefSeq" id="WP_209670124.1">
    <property type="nucleotide sequence ID" value="NZ_JAGGMS010000001.1"/>
</dbReference>
<accession>A0ABS4Q6T8</accession>
<organism evidence="5 6">
    <name type="scientific">Amycolatopsis magusensis</name>
    <dbReference type="NCBI Taxonomy" id="882444"/>
    <lineage>
        <taxon>Bacteria</taxon>
        <taxon>Bacillati</taxon>
        <taxon>Actinomycetota</taxon>
        <taxon>Actinomycetes</taxon>
        <taxon>Pseudonocardiales</taxon>
        <taxon>Pseudonocardiaceae</taxon>
        <taxon>Amycolatopsis</taxon>
    </lineage>
</organism>
<proteinExistence type="predicted"/>
<protein>
    <submittedName>
        <fullName evidence="5">AraC-like DNA-binding protein</fullName>
    </submittedName>
</protein>
<evidence type="ECO:0000259" key="4">
    <source>
        <dbReference type="PROSITE" id="PS01124"/>
    </source>
</evidence>
<dbReference type="InterPro" id="IPR046532">
    <property type="entry name" value="DUF6597"/>
</dbReference>
<dbReference type="InterPro" id="IPR018062">
    <property type="entry name" value="HTH_AraC-typ_CS"/>
</dbReference>
<keyword evidence="2" id="KW-0238">DNA-binding</keyword>
<feature type="domain" description="HTH araC/xylS-type" evidence="4">
    <location>
        <begin position="179"/>
        <end position="271"/>
    </location>
</feature>
<gene>
    <name evidence="5" type="ORF">JOM49_008329</name>
</gene>
<keyword evidence="6" id="KW-1185">Reference proteome</keyword>
<dbReference type="PANTHER" id="PTHR46796">
    <property type="entry name" value="HTH-TYPE TRANSCRIPTIONAL ACTIVATOR RHAS-RELATED"/>
    <property type="match status" value="1"/>
</dbReference>
<dbReference type="InterPro" id="IPR050204">
    <property type="entry name" value="AraC_XylS_family_regulators"/>
</dbReference>
<evidence type="ECO:0000313" key="5">
    <source>
        <dbReference type="EMBL" id="MBP2186803.1"/>
    </source>
</evidence>
<dbReference type="SUPFAM" id="SSF46689">
    <property type="entry name" value="Homeodomain-like"/>
    <property type="match status" value="1"/>
</dbReference>
<sequence>MGSWALVVPREEVDRLDGTHVFAAPHPRLAAHVLSYTAQDFRQYERRTWRIAPLGVITLAIDFETPIRRLESGMVLPFSSVAGLRDRPMVIEESPGHSRGISIGLTPLGAFSLLGLPLKEIANTNVGLTELLGVRGRVLTEELAETRGWAARFRLLDERFTEWLSDGHALDAPVFGAWRHLENTGGRVRIDRLADQIGWTRQHLNLRFREQIGLSLKTAGRVARLRHAAVLMTGGLSLAEIAAVAGYADQAHLNRDFRALTGCTPTEYRRKW</sequence>
<evidence type="ECO:0000256" key="1">
    <source>
        <dbReference type="ARBA" id="ARBA00023015"/>
    </source>
</evidence>
<dbReference type="Proteomes" id="UP000741013">
    <property type="component" value="Unassembled WGS sequence"/>
</dbReference>
<dbReference type="PANTHER" id="PTHR46796:SF15">
    <property type="entry name" value="BLL1074 PROTEIN"/>
    <property type="match status" value="1"/>
</dbReference>
<dbReference type="EMBL" id="JAGGMS010000001">
    <property type="protein sequence ID" value="MBP2186803.1"/>
    <property type="molecule type" value="Genomic_DNA"/>
</dbReference>
<keyword evidence="1" id="KW-0805">Transcription regulation</keyword>
<reference evidence="5 6" key="1">
    <citation type="submission" date="2021-03" db="EMBL/GenBank/DDBJ databases">
        <title>Sequencing the genomes of 1000 actinobacteria strains.</title>
        <authorList>
            <person name="Klenk H.-P."/>
        </authorList>
    </citation>
    <scope>NUCLEOTIDE SEQUENCE [LARGE SCALE GENOMIC DNA]</scope>
    <source>
        <strain evidence="5 6">DSM 45510</strain>
    </source>
</reference>
<name>A0ABS4Q6T8_9PSEU</name>
<dbReference type="Gene3D" id="1.10.10.60">
    <property type="entry name" value="Homeodomain-like"/>
    <property type="match status" value="1"/>
</dbReference>
<dbReference type="Pfam" id="PF20240">
    <property type="entry name" value="DUF6597"/>
    <property type="match status" value="1"/>
</dbReference>
<comment type="caution">
    <text evidence="5">The sequence shown here is derived from an EMBL/GenBank/DDBJ whole genome shotgun (WGS) entry which is preliminary data.</text>
</comment>
<evidence type="ECO:0000256" key="2">
    <source>
        <dbReference type="ARBA" id="ARBA00023125"/>
    </source>
</evidence>
<dbReference type="Pfam" id="PF12833">
    <property type="entry name" value="HTH_18"/>
    <property type="match status" value="1"/>
</dbReference>
<evidence type="ECO:0000313" key="6">
    <source>
        <dbReference type="Proteomes" id="UP000741013"/>
    </source>
</evidence>